<dbReference type="KEGG" id="pcs:N7525_007583"/>
<protein>
    <submittedName>
        <fullName evidence="2">Uncharacterized protein</fullName>
    </submittedName>
</protein>
<evidence type="ECO:0000313" key="3">
    <source>
        <dbReference type="Proteomes" id="UP000000724"/>
    </source>
</evidence>
<dbReference type="EMBL" id="AM920436">
    <property type="protein sequence ID" value="CAP95896.1"/>
    <property type="molecule type" value="Genomic_DNA"/>
</dbReference>
<dbReference type="Proteomes" id="UP000000724">
    <property type="component" value="Contig Pc00c21"/>
</dbReference>
<proteinExistence type="predicted"/>
<dbReference type="OrthoDB" id="4364842at2759"/>
<evidence type="ECO:0000313" key="2">
    <source>
        <dbReference type="EMBL" id="CAP95896.1"/>
    </source>
</evidence>
<accession>B6HI17</accession>
<reference evidence="2 3" key="1">
    <citation type="journal article" date="2008" name="Nat. Biotechnol.">
        <title>Genome sequencing and analysis of the filamentous fungus Penicillium chrysogenum.</title>
        <authorList>
            <person name="van den Berg M.A."/>
            <person name="Albang R."/>
            <person name="Albermann K."/>
            <person name="Badger J.H."/>
            <person name="Daran J.-M."/>
            <person name="Driessen A.J.M."/>
            <person name="Garcia-Estrada C."/>
            <person name="Fedorova N.D."/>
            <person name="Harris D.M."/>
            <person name="Heijne W.H.M."/>
            <person name="Joardar V.S."/>
            <person name="Kiel J.A.K.W."/>
            <person name="Kovalchuk A."/>
            <person name="Martin J.F."/>
            <person name="Nierman W.C."/>
            <person name="Nijland J.G."/>
            <person name="Pronk J.T."/>
            <person name="Roubos J.A."/>
            <person name="van der Klei I.J."/>
            <person name="van Peij N.N.M.E."/>
            <person name="Veenhuis M."/>
            <person name="von Doehren H."/>
            <person name="Wagner C."/>
            <person name="Wortman J.R."/>
            <person name="Bovenberg R.A.L."/>
        </authorList>
    </citation>
    <scope>NUCLEOTIDE SEQUENCE [LARGE SCALE GENOMIC DNA]</scope>
    <source>
        <strain evidence="3">ATCC 28089 / DSM 1075 / NRRL 1951 / Wisconsin 54-1255</strain>
    </source>
</reference>
<dbReference type="AlphaFoldDB" id="B6HI17"/>
<dbReference type="GeneID" id="8304569"/>
<dbReference type="VEuPathDB" id="FungiDB:PCH_Pc21g09990"/>
<dbReference type="OMA" id="YLIWEIM"/>
<keyword evidence="3" id="KW-1185">Reference proteome</keyword>
<evidence type="ECO:0000256" key="1">
    <source>
        <dbReference type="SAM" id="MobiDB-lite"/>
    </source>
</evidence>
<sequence length="264" mass="30424">MSDYAFFPDLSCPVTLNDSSNWKFWLSIIRSIAQRFKVWDLCDPESDTEPALPKEPIEPSSEDLKRDHPTDWYLIWEIMNSEYESKLSEYKMKLQGRMVVANVIRQSIHEKYQVFMDEETPWGLLRNLRQWISPDCDPTYKASLHLAKTPCKSGDHRGQRGIGPAIEVISVMSPEFYASWAVSVENSSTKSQEEKQVEFGSLLTRYRAHWLLPAVNPRSKEACQKLYLQPGKDTKKLNLDRQLANQLVNHLRSAAPKMKIAACS</sequence>
<organism evidence="2 3">
    <name type="scientific">Penicillium rubens (strain ATCC 28089 / DSM 1075 / NRRL 1951 / Wisconsin 54-1255)</name>
    <name type="common">Penicillium chrysogenum</name>
    <dbReference type="NCBI Taxonomy" id="500485"/>
    <lineage>
        <taxon>Eukaryota</taxon>
        <taxon>Fungi</taxon>
        <taxon>Dikarya</taxon>
        <taxon>Ascomycota</taxon>
        <taxon>Pezizomycotina</taxon>
        <taxon>Eurotiomycetes</taxon>
        <taxon>Eurotiomycetidae</taxon>
        <taxon>Eurotiales</taxon>
        <taxon>Aspergillaceae</taxon>
        <taxon>Penicillium</taxon>
        <taxon>Penicillium chrysogenum species complex</taxon>
    </lineage>
</organism>
<feature type="region of interest" description="Disordered" evidence="1">
    <location>
        <begin position="45"/>
        <end position="65"/>
    </location>
</feature>
<name>B6HI17_PENRW</name>
<gene>
    <name evidence="2" type="ORF">Pc21g09990</name>
    <name evidence="2" type="ORF">PCH_Pc21g09990</name>
</gene>
<dbReference type="HOGENOM" id="CLU_1054122_0_0_1"/>